<name>A0A9X0TKR6_9STAP</name>
<dbReference type="EMBL" id="JABTCN010000011">
    <property type="protein sequence ID" value="MBA8776345.1"/>
    <property type="molecule type" value="Genomic_DNA"/>
</dbReference>
<dbReference type="AlphaFoldDB" id="A0A9X0TKR6"/>
<dbReference type="Proteomes" id="UP000524893">
    <property type="component" value="Unassembled WGS sequence"/>
</dbReference>
<evidence type="ECO:0000313" key="2">
    <source>
        <dbReference type="Proteomes" id="UP000524893"/>
    </source>
</evidence>
<proteinExistence type="predicted"/>
<reference evidence="1 2" key="1">
    <citation type="journal article" date="2020" name="Access Microbiol">
        <title>Isolation and genome sequencing of Staphylococcus schleiferi subspecies coagulans from Antarctic seals.</title>
        <authorList>
            <person name="Foster G."/>
            <person name="Robb A."/>
            <person name="Paterson G.K."/>
        </authorList>
    </citation>
    <scope>NUCLEOTIDE SEQUENCE [LARGE SCALE GENOMIC DNA]</scope>
    <source>
        <strain evidence="1 2">M615/02/4</strain>
    </source>
</reference>
<protein>
    <submittedName>
        <fullName evidence="1">Uncharacterized protein</fullName>
    </submittedName>
</protein>
<sequence>MYLLELHQFNTKQVVGLFETEADVKSWLHAVEGIKVDKEVLDDVTFENYYLDYNDLPKYQEVYWQESQYVLSRYTFTSDEGDIVAVWNPIEVISDVHGRVSGQTRVGAYVIDNDEVESYINAFEEMKAYLIDYFEQAHHDVGVYGQESEDGAYLEVDGQFCGHLEGYLVDEWQNKLSKTAFIKTHFEDLNNASF</sequence>
<dbReference type="RefSeq" id="WP_165545943.1">
    <property type="nucleotide sequence ID" value="NZ_JABTCN010000011.1"/>
</dbReference>
<evidence type="ECO:0000313" key="1">
    <source>
        <dbReference type="EMBL" id="MBA8776345.1"/>
    </source>
</evidence>
<comment type="caution">
    <text evidence="1">The sequence shown here is derived from an EMBL/GenBank/DDBJ whole genome shotgun (WGS) entry which is preliminary data.</text>
</comment>
<organism evidence="1 2">
    <name type="scientific">Staphylococcus coagulans</name>
    <dbReference type="NCBI Taxonomy" id="74706"/>
    <lineage>
        <taxon>Bacteria</taxon>
        <taxon>Bacillati</taxon>
        <taxon>Bacillota</taxon>
        <taxon>Bacilli</taxon>
        <taxon>Bacillales</taxon>
        <taxon>Staphylococcaceae</taxon>
        <taxon>Staphylococcus</taxon>
    </lineage>
</organism>
<gene>
    <name evidence="1" type="ORF">HR081_05370</name>
</gene>
<accession>A0A9X0TKR6</accession>